<evidence type="ECO:0000256" key="2">
    <source>
        <dbReference type="SAM" id="MobiDB-lite"/>
    </source>
</evidence>
<feature type="coiled-coil region" evidence="1">
    <location>
        <begin position="147"/>
        <end position="181"/>
    </location>
</feature>
<sequence length="181" mass="20265">DSARATGMGIVTKTLQDPSAPGDRGLSIVGVDRIIKLNKASRKKDLLIELATQDHDDRPASDQGPESPSPRRDHIGFGRHADLTYSQLFNDTPNYANWAAQTHQENVDAQTRIPNFIARGYRKSKDKSANSGTATSSHNEAHMIQMMENQTAVIQSLSENMLKMQQELDRLKKERPRKKDK</sequence>
<feature type="non-terminal residue" evidence="3">
    <location>
        <position position="1"/>
    </location>
</feature>
<feature type="compositionally biased region" description="Basic and acidic residues" evidence="2">
    <location>
        <begin position="48"/>
        <end position="60"/>
    </location>
</feature>
<reference evidence="3" key="1">
    <citation type="submission" date="2021-02" db="EMBL/GenBank/DDBJ databases">
        <authorList>
            <person name="Dougan E. K."/>
            <person name="Rhodes N."/>
            <person name="Thang M."/>
            <person name="Chan C."/>
        </authorList>
    </citation>
    <scope>NUCLEOTIDE SEQUENCE</scope>
</reference>
<comment type="caution">
    <text evidence="3">The sequence shown here is derived from an EMBL/GenBank/DDBJ whole genome shotgun (WGS) entry which is preliminary data.</text>
</comment>
<organism evidence="3 4">
    <name type="scientific">Symbiodinium pilosum</name>
    <name type="common">Dinoflagellate</name>
    <dbReference type="NCBI Taxonomy" id="2952"/>
    <lineage>
        <taxon>Eukaryota</taxon>
        <taxon>Sar</taxon>
        <taxon>Alveolata</taxon>
        <taxon>Dinophyceae</taxon>
        <taxon>Suessiales</taxon>
        <taxon>Symbiodiniaceae</taxon>
        <taxon>Symbiodinium</taxon>
    </lineage>
</organism>
<gene>
    <name evidence="3" type="ORF">SPIL2461_LOCUS6225</name>
</gene>
<evidence type="ECO:0000313" key="4">
    <source>
        <dbReference type="Proteomes" id="UP000649617"/>
    </source>
</evidence>
<name>A0A812NA59_SYMPI</name>
<evidence type="ECO:0000313" key="3">
    <source>
        <dbReference type="EMBL" id="CAE7278152.1"/>
    </source>
</evidence>
<feature type="region of interest" description="Disordered" evidence="2">
    <location>
        <begin position="1"/>
        <end position="25"/>
    </location>
</feature>
<dbReference type="AlphaFoldDB" id="A0A812NA59"/>
<protein>
    <submittedName>
        <fullName evidence="3">Uncharacterized protein</fullName>
    </submittedName>
</protein>
<feature type="compositionally biased region" description="Basic and acidic residues" evidence="2">
    <location>
        <begin position="69"/>
        <end position="79"/>
    </location>
</feature>
<proteinExistence type="predicted"/>
<keyword evidence="4" id="KW-1185">Reference proteome</keyword>
<keyword evidence="1" id="KW-0175">Coiled coil</keyword>
<dbReference type="EMBL" id="CAJNIZ010009227">
    <property type="protein sequence ID" value="CAE7278152.1"/>
    <property type="molecule type" value="Genomic_DNA"/>
</dbReference>
<accession>A0A812NA59</accession>
<dbReference type="Proteomes" id="UP000649617">
    <property type="component" value="Unassembled WGS sequence"/>
</dbReference>
<evidence type="ECO:0000256" key="1">
    <source>
        <dbReference type="SAM" id="Coils"/>
    </source>
</evidence>
<feature type="region of interest" description="Disordered" evidence="2">
    <location>
        <begin position="48"/>
        <end position="79"/>
    </location>
</feature>